<keyword evidence="2" id="KW-1185">Reference proteome</keyword>
<dbReference type="Gene3D" id="1.10.1660.10">
    <property type="match status" value="1"/>
</dbReference>
<reference evidence="1 2" key="1">
    <citation type="submission" date="2023-09" db="EMBL/GenBank/DDBJ databases">
        <authorList>
            <person name="Rey-Velasco X."/>
        </authorList>
    </citation>
    <scope>NUCLEOTIDE SEQUENCE [LARGE SCALE GENOMIC DNA]</scope>
    <source>
        <strain evidence="1 2">P385</strain>
    </source>
</reference>
<comment type="caution">
    <text evidence="1">The sequence shown here is derived from an EMBL/GenBank/DDBJ whole genome shotgun (WGS) entry which is preliminary data.</text>
</comment>
<organism evidence="1 2">
    <name type="scientific">Spectribacter acetivorans</name>
    <dbReference type="NCBI Taxonomy" id="3075603"/>
    <lineage>
        <taxon>Bacteria</taxon>
        <taxon>Pseudomonadati</taxon>
        <taxon>Pseudomonadota</taxon>
        <taxon>Gammaproteobacteria</taxon>
        <taxon>Salinisphaerales</taxon>
        <taxon>Salinisphaeraceae</taxon>
        <taxon>Spectribacter</taxon>
    </lineage>
</organism>
<dbReference type="RefSeq" id="WP_311659863.1">
    <property type="nucleotide sequence ID" value="NZ_JAVRHY010000014.1"/>
</dbReference>
<dbReference type="Proteomes" id="UP001259982">
    <property type="component" value="Unassembled WGS sequence"/>
</dbReference>
<accession>A0ABU3BBP1</accession>
<dbReference type="Pfam" id="PF13591">
    <property type="entry name" value="MerR_2"/>
    <property type="match status" value="1"/>
</dbReference>
<evidence type="ECO:0000313" key="1">
    <source>
        <dbReference type="EMBL" id="MDT0619430.1"/>
    </source>
</evidence>
<protein>
    <submittedName>
        <fullName evidence="1">Chaperone modulator CbpM</fullName>
    </submittedName>
</protein>
<gene>
    <name evidence="1" type="ORF">RM531_13210</name>
</gene>
<name>A0ABU3BBP1_9GAMM</name>
<evidence type="ECO:0000313" key="2">
    <source>
        <dbReference type="Proteomes" id="UP001259982"/>
    </source>
</evidence>
<dbReference type="EMBL" id="JAVRHY010000014">
    <property type="protein sequence ID" value="MDT0619430.1"/>
    <property type="molecule type" value="Genomic_DNA"/>
</dbReference>
<sequence length="106" mass="11660">MASISLTAEPIETLELRELCLVCGVSAELVIDLMEEGILEPVARGRRGPLFTSVAVRRVQIVRRLQRDLGVNRAGAGLAMELIDELQRLRRRVALLEARDRSGPAG</sequence>
<proteinExistence type="predicted"/>